<dbReference type="Proteomes" id="UP000607653">
    <property type="component" value="Unassembled WGS sequence"/>
</dbReference>
<gene>
    <name evidence="1" type="ORF">HUJ06_014381</name>
</gene>
<accession>A0A822ZEM8</accession>
<evidence type="ECO:0000313" key="2">
    <source>
        <dbReference type="Proteomes" id="UP000607653"/>
    </source>
</evidence>
<proteinExistence type="predicted"/>
<evidence type="ECO:0000313" key="1">
    <source>
        <dbReference type="EMBL" id="DAD40058.1"/>
    </source>
</evidence>
<protein>
    <submittedName>
        <fullName evidence="1">Uncharacterized protein</fullName>
    </submittedName>
</protein>
<dbReference type="AlphaFoldDB" id="A0A822ZEM8"/>
<organism evidence="1 2">
    <name type="scientific">Nelumbo nucifera</name>
    <name type="common">Sacred lotus</name>
    <dbReference type="NCBI Taxonomy" id="4432"/>
    <lineage>
        <taxon>Eukaryota</taxon>
        <taxon>Viridiplantae</taxon>
        <taxon>Streptophyta</taxon>
        <taxon>Embryophyta</taxon>
        <taxon>Tracheophyta</taxon>
        <taxon>Spermatophyta</taxon>
        <taxon>Magnoliopsida</taxon>
        <taxon>Proteales</taxon>
        <taxon>Nelumbonaceae</taxon>
        <taxon>Nelumbo</taxon>
    </lineage>
</organism>
<sequence>MGTRGGLQRICTLAKRWTKILQLIIDKIGFLALQYRSLSPLNSSESRISL</sequence>
<keyword evidence="2" id="KW-1185">Reference proteome</keyword>
<dbReference type="EMBL" id="DUZY01000005">
    <property type="protein sequence ID" value="DAD40058.1"/>
    <property type="molecule type" value="Genomic_DNA"/>
</dbReference>
<comment type="caution">
    <text evidence="1">The sequence shown here is derived from an EMBL/GenBank/DDBJ whole genome shotgun (WGS) entry which is preliminary data.</text>
</comment>
<name>A0A822ZEM8_NELNU</name>
<reference evidence="1 2" key="1">
    <citation type="journal article" date="2020" name="Mol. Biol. Evol.">
        <title>Distinct Expression and Methylation Patterns for Genes with Different Fates following a Single Whole-Genome Duplication in Flowering Plants.</title>
        <authorList>
            <person name="Shi T."/>
            <person name="Rahmani R.S."/>
            <person name="Gugger P.F."/>
            <person name="Wang M."/>
            <person name="Li H."/>
            <person name="Zhang Y."/>
            <person name="Li Z."/>
            <person name="Wang Q."/>
            <person name="Van de Peer Y."/>
            <person name="Marchal K."/>
            <person name="Chen J."/>
        </authorList>
    </citation>
    <scope>NUCLEOTIDE SEQUENCE [LARGE SCALE GENOMIC DNA]</scope>
    <source>
        <tissue evidence="1">Leaf</tissue>
    </source>
</reference>